<dbReference type="Proteomes" id="UP000534294">
    <property type="component" value="Unassembled WGS sequence"/>
</dbReference>
<sequence length="66" mass="7010">MNKFPPSCSTKPHYLLTPRTAKAVVSSDPGGSGAGTQDHPMVETTFGLGQETLAPINDDEILRRLG</sequence>
<reference evidence="2 3" key="1">
    <citation type="submission" date="2020-08" db="EMBL/GenBank/DDBJ databases">
        <title>Genomic Encyclopedia of Type Strains, Phase IV (KMG-IV): sequencing the most valuable type-strain genomes for metagenomic binning, comparative biology and taxonomic classification.</title>
        <authorList>
            <person name="Goeker M."/>
        </authorList>
    </citation>
    <scope>NUCLEOTIDE SEQUENCE [LARGE SCALE GENOMIC DNA]</scope>
    <source>
        <strain evidence="2 3">DSM 12251</strain>
    </source>
</reference>
<evidence type="ECO:0000256" key="1">
    <source>
        <dbReference type="SAM" id="MobiDB-lite"/>
    </source>
</evidence>
<comment type="caution">
    <text evidence="2">The sequence shown here is derived from an EMBL/GenBank/DDBJ whole genome shotgun (WGS) entry which is preliminary data.</text>
</comment>
<organism evidence="2 3">
    <name type="scientific">Prosthecobacter dejongeii</name>
    <dbReference type="NCBI Taxonomy" id="48465"/>
    <lineage>
        <taxon>Bacteria</taxon>
        <taxon>Pseudomonadati</taxon>
        <taxon>Verrucomicrobiota</taxon>
        <taxon>Verrucomicrobiia</taxon>
        <taxon>Verrucomicrobiales</taxon>
        <taxon>Verrucomicrobiaceae</taxon>
        <taxon>Prosthecobacter</taxon>
    </lineage>
</organism>
<dbReference type="AlphaFoldDB" id="A0A7W7YMM0"/>
<feature type="region of interest" description="Disordered" evidence="1">
    <location>
        <begin position="22"/>
        <end position="41"/>
    </location>
</feature>
<gene>
    <name evidence="2" type="ORF">HNQ64_003092</name>
</gene>
<dbReference type="RefSeq" id="WP_184209991.1">
    <property type="nucleotide sequence ID" value="NZ_JACHIF010000006.1"/>
</dbReference>
<evidence type="ECO:0000313" key="2">
    <source>
        <dbReference type="EMBL" id="MBB5038827.1"/>
    </source>
</evidence>
<evidence type="ECO:0000313" key="3">
    <source>
        <dbReference type="Proteomes" id="UP000534294"/>
    </source>
</evidence>
<name>A0A7W7YMM0_9BACT</name>
<protein>
    <submittedName>
        <fullName evidence="2">Uncharacterized protein</fullName>
    </submittedName>
</protein>
<accession>A0A7W7YMM0</accession>
<keyword evidence="3" id="KW-1185">Reference proteome</keyword>
<proteinExistence type="predicted"/>
<dbReference type="EMBL" id="JACHIF010000006">
    <property type="protein sequence ID" value="MBB5038827.1"/>
    <property type="molecule type" value="Genomic_DNA"/>
</dbReference>